<evidence type="ECO:0008006" key="4">
    <source>
        <dbReference type="Google" id="ProtNLM"/>
    </source>
</evidence>
<organism evidence="2 3">
    <name type="scientific">Malassezia obtusa</name>
    <dbReference type="NCBI Taxonomy" id="76774"/>
    <lineage>
        <taxon>Eukaryota</taxon>
        <taxon>Fungi</taxon>
        <taxon>Dikarya</taxon>
        <taxon>Basidiomycota</taxon>
        <taxon>Ustilaginomycotina</taxon>
        <taxon>Malasseziomycetes</taxon>
        <taxon>Malasseziales</taxon>
        <taxon>Malasseziaceae</taxon>
        <taxon>Malassezia</taxon>
    </lineage>
</organism>
<proteinExistence type="predicted"/>
<name>A0AAF0E290_9BASI</name>
<evidence type="ECO:0000313" key="3">
    <source>
        <dbReference type="Proteomes" id="UP001214603"/>
    </source>
</evidence>
<dbReference type="AlphaFoldDB" id="A0AAF0E290"/>
<reference evidence="2" key="1">
    <citation type="submission" date="2023-03" db="EMBL/GenBank/DDBJ databases">
        <title>Mating type loci evolution in Malassezia.</title>
        <authorList>
            <person name="Coelho M.A."/>
        </authorList>
    </citation>
    <scope>NUCLEOTIDE SEQUENCE</scope>
    <source>
        <strain evidence="2">CBS 7876</strain>
    </source>
</reference>
<gene>
    <name evidence="2" type="ORF">MOBT1_000523</name>
</gene>
<protein>
    <recommendedName>
        <fullName evidence="4">Mediator complex subunit 20</fullName>
    </recommendedName>
</protein>
<evidence type="ECO:0000256" key="1">
    <source>
        <dbReference type="SAM" id="MobiDB-lite"/>
    </source>
</evidence>
<keyword evidence="3" id="KW-1185">Reference proteome</keyword>
<evidence type="ECO:0000313" key="2">
    <source>
        <dbReference type="EMBL" id="WFD01843.1"/>
    </source>
</evidence>
<accession>A0AAF0E290</accession>
<dbReference type="Proteomes" id="UP001214603">
    <property type="component" value="Chromosome 1"/>
</dbReference>
<feature type="region of interest" description="Disordered" evidence="1">
    <location>
        <begin position="267"/>
        <end position="288"/>
    </location>
</feature>
<feature type="compositionally biased region" description="Basic and acidic residues" evidence="1">
    <location>
        <begin position="269"/>
        <end position="279"/>
    </location>
</feature>
<dbReference type="EMBL" id="CP119934">
    <property type="protein sequence ID" value="WFD01843.1"/>
    <property type="molecule type" value="Genomic_DNA"/>
</dbReference>
<sequence length="325" mass="35567">MAVTGTVRIPTLGPNTLGSVATHLQTHHGAQPAGPWRLRFRPFRTVRGAHSAEHTKGLRTEATEDTRRQRRVMWEVTDASQPQAVFLLFEDAALPTRAEMGTERHEKSSRWHCHVVSADFATLLRHTNLPGPLGTPPGTLGPGAWIQRGANIAFDGISFHIRLAQPHATLLGTAPEQDECILSIGNVIVGADRVVGGIVEIQYTPLQRLPPNSSLLGSLLMALLPPDLLPLMTPVPAPPHESLILPSSVAVRTMLAPSQLAEVVPASTREWREPERAEESLDPEAFPPWEAEPNYVPDSLGWTGVEPRRRMAFVYLTMLRSEGLA</sequence>